<keyword evidence="2 5" id="KW-0645">Protease</keyword>
<dbReference type="PROSITE" id="PS00137">
    <property type="entry name" value="SUBTILASE_HIS"/>
    <property type="match status" value="1"/>
</dbReference>
<dbReference type="InterPro" id="IPR015500">
    <property type="entry name" value="Peptidase_S8_subtilisin-rel"/>
</dbReference>
<keyword evidence="10" id="KW-1185">Reference proteome</keyword>
<dbReference type="EMBL" id="BOMI01000033">
    <property type="protein sequence ID" value="GID73218.1"/>
    <property type="molecule type" value="Genomic_DNA"/>
</dbReference>
<dbReference type="GO" id="GO:0008233">
    <property type="term" value="F:peptidase activity"/>
    <property type="evidence" value="ECO:0007669"/>
    <property type="project" value="UniProtKB-KW"/>
</dbReference>
<dbReference type="PROSITE" id="PS00136">
    <property type="entry name" value="SUBTILASE_ASP"/>
    <property type="match status" value="1"/>
</dbReference>
<comment type="caution">
    <text evidence="9">The sequence shown here is derived from an EMBL/GenBank/DDBJ whole genome shotgun (WGS) entry which is preliminary data.</text>
</comment>
<dbReference type="Pfam" id="PF00082">
    <property type="entry name" value="Peptidase_S8"/>
    <property type="match status" value="1"/>
</dbReference>
<keyword evidence="3 5" id="KW-0378">Hydrolase</keyword>
<proteinExistence type="inferred from homology"/>
<name>A0ABQ3XZQ7_9ACTN</name>
<dbReference type="PRINTS" id="PR00723">
    <property type="entry name" value="SUBTILISIN"/>
</dbReference>
<reference evidence="9 10" key="1">
    <citation type="submission" date="2021-01" db="EMBL/GenBank/DDBJ databases">
        <title>Whole genome shotgun sequence of Actinoplanes deccanensis NBRC 13994.</title>
        <authorList>
            <person name="Komaki H."/>
            <person name="Tamura T."/>
        </authorList>
    </citation>
    <scope>NUCLEOTIDE SEQUENCE [LARGE SCALE GENOMIC DNA]</scope>
    <source>
        <strain evidence="9 10">NBRC 13994</strain>
    </source>
</reference>
<keyword evidence="7" id="KW-0732">Signal</keyword>
<evidence type="ECO:0000256" key="5">
    <source>
        <dbReference type="PROSITE-ProRule" id="PRU01240"/>
    </source>
</evidence>
<dbReference type="Gene3D" id="3.40.50.200">
    <property type="entry name" value="Peptidase S8/S53 domain"/>
    <property type="match status" value="1"/>
</dbReference>
<feature type="chain" id="PRO_5046220011" evidence="7">
    <location>
        <begin position="28"/>
        <end position="1095"/>
    </location>
</feature>
<protein>
    <submittedName>
        <fullName evidence="9">Serine protease</fullName>
    </submittedName>
</protein>
<feature type="signal peptide" evidence="7">
    <location>
        <begin position="1"/>
        <end position="27"/>
    </location>
</feature>
<dbReference type="SUPFAM" id="SSF52743">
    <property type="entry name" value="Subtilisin-like"/>
    <property type="match status" value="1"/>
</dbReference>
<dbReference type="GO" id="GO:0006508">
    <property type="term" value="P:proteolysis"/>
    <property type="evidence" value="ECO:0007669"/>
    <property type="project" value="UniProtKB-KW"/>
</dbReference>
<dbReference type="PANTHER" id="PTHR43806">
    <property type="entry name" value="PEPTIDASE S8"/>
    <property type="match status" value="1"/>
</dbReference>
<dbReference type="Proteomes" id="UP000609879">
    <property type="component" value="Unassembled WGS sequence"/>
</dbReference>
<evidence type="ECO:0000256" key="1">
    <source>
        <dbReference type="ARBA" id="ARBA00011073"/>
    </source>
</evidence>
<evidence type="ECO:0000256" key="4">
    <source>
        <dbReference type="ARBA" id="ARBA00022825"/>
    </source>
</evidence>
<dbReference type="RefSeq" id="WP_203761149.1">
    <property type="nucleotide sequence ID" value="NZ_BAAABO010000029.1"/>
</dbReference>
<accession>A0ABQ3XZQ7</accession>
<evidence type="ECO:0000256" key="7">
    <source>
        <dbReference type="SAM" id="SignalP"/>
    </source>
</evidence>
<dbReference type="InterPro" id="IPR023828">
    <property type="entry name" value="Peptidase_S8_Ser-AS"/>
</dbReference>
<dbReference type="PANTHER" id="PTHR43806:SF65">
    <property type="entry name" value="SERINE PROTEASE APRX"/>
    <property type="match status" value="1"/>
</dbReference>
<dbReference type="InterPro" id="IPR050131">
    <property type="entry name" value="Peptidase_S8_subtilisin-like"/>
</dbReference>
<dbReference type="InterPro" id="IPR000209">
    <property type="entry name" value="Peptidase_S8/S53_dom"/>
</dbReference>
<comment type="similarity">
    <text evidence="1 5 6">Belongs to the peptidase S8 family.</text>
</comment>
<evidence type="ECO:0000313" key="10">
    <source>
        <dbReference type="Proteomes" id="UP000609879"/>
    </source>
</evidence>
<dbReference type="InterPro" id="IPR036852">
    <property type="entry name" value="Peptidase_S8/S53_dom_sf"/>
</dbReference>
<feature type="active site" description="Charge relay system" evidence="5">
    <location>
        <position position="254"/>
    </location>
</feature>
<evidence type="ECO:0000259" key="8">
    <source>
        <dbReference type="Pfam" id="PF00082"/>
    </source>
</evidence>
<dbReference type="PROSITE" id="PS51892">
    <property type="entry name" value="SUBTILASE"/>
    <property type="match status" value="1"/>
</dbReference>
<evidence type="ECO:0000256" key="3">
    <source>
        <dbReference type="ARBA" id="ARBA00022801"/>
    </source>
</evidence>
<dbReference type="InterPro" id="IPR022398">
    <property type="entry name" value="Peptidase_S8_His-AS"/>
</dbReference>
<gene>
    <name evidence="9" type="ORF">Ade02nite_18590</name>
</gene>
<dbReference type="InterPro" id="IPR023827">
    <property type="entry name" value="Peptidase_S8_Asp-AS"/>
</dbReference>
<evidence type="ECO:0000313" key="9">
    <source>
        <dbReference type="EMBL" id="GID73218.1"/>
    </source>
</evidence>
<dbReference type="PROSITE" id="PS00138">
    <property type="entry name" value="SUBTILASE_SER"/>
    <property type="match status" value="1"/>
</dbReference>
<organism evidence="9 10">
    <name type="scientific">Paractinoplanes deccanensis</name>
    <dbReference type="NCBI Taxonomy" id="113561"/>
    <lineage>
        <taxon>Bacteria</taxon>
        <taxon>Bacillati</taxon>
        <taxon>Actinomycetota</taxon>
        <taxon>Actinomycetes</taxon>
        <taxon>Micromonosporales</taxon>
        <taxon>Micromonosporaceae</taxon>
        <taxon>Paractinoplanes</taxon>
    </lineage>
</organism>
<keyword evidence="4 5" id="KW-0720">Serine protease</keyword>
<feature type="domain" description="Peptidase S8/S53" evidence="8">
    <location>
        <begin position="214"/>
        <end position="467"/>
    </location>
</feature>
<feature type="active site" description="Charge relay system" evidence="5">
    <location>
        <position position="431"/>
    </location>
</feature>
<sequence length="1095" mass="113508">MRLVRITSVLALAGVAAWSALPGEGLAAAQTPGPAAVTAVAGPAFAATSTAVTLITGDTVRVRSVAGQTTVDVDPAPGREKVPFVTAAAGGSVRVIPADAAGLLASGRLDERLFDVATLLRFGYDDTRRGLPLLIEGAARPAGARVTKALPEVGLTAYEQNRDAPAELWRSLTDGGTLRSGVTKVWLDGLRRPTLDVSVPLIGAPAAWDAGLTGAGVKVAVIDSGVDLAHPDLAGQVAEAVDFTGTGLGDPVGHGTHVASTIVGTGAASGGRFTGVAPGAKLLSAKVCVAEGCPESAILAGMAWAAEQGAAVANMSLGGTDTPEIDPLEAAVHELTAAYGTLFVIAAGNSGEGGELTIDSPGSAEDALTVGAVTKAKTHAEFSGRGPRTADAMVKPDITAPGVGIVAARSSASDLFPVDGFESYASLNGTSMATPHVAGAAALLAQQHPQWRAARLKATLTAAASPSAELKPYEQGSGLVDVARAIGQRVTADPVGVGFERTTAAQSRVVTYANDGATPVTLNLTVAPLFTLSAPAVTVPANGTATVTVTAPPSADLPGEQLGGMLTATSAGVRVETPIAVDIARHTLTIRTPGATGDDQRWITTLTDLDRSTATATAHTGDSARVRLRDGHYVVQSYLLTGSEEDPEITSLADPALVLTGDRTITMDARAAKPVAVTVADKKAVPTYNEAGWTIRTAAPEIWGSNDPFGVLMNLNFARLRTGPAQGSAAKSGFLSYVTGSWTRLTDGSPVNSPAVYRVYLYERGRMMAGKTSALRAGDFATVRSQVGIDVAGVRVTRLAVARAPGNSAVFKSPDGRQSPLSFSYDGPRTVVEYFNRDQQAEWLTSSAQLGYTNYESAWTSWQPGRSYDVKWANGVVGPVFPEPDFAQQFAARYWGDTLGGPGPLHGDGSGHEGFRFPRNGSVDVRIYRDGTQIAQSAWTPQATQVPAAAGSYRVHAVFRSDPEFTRSTLVDAEWTFRSGHVPDGQVAHLPMTAIRYSPGLDLHNAARAGRPMALPVSLDRQVGAAPAATRSLSVEASFDDGRTWRRVPTVRTGEKAVALIQNPRGAGFVSLRASAADTAGNTTKQTIIRAYRYQ</sequence>
<evidence type="ECO:0000256" key="2">
    <source>
        <dbReference type="ARBA" id="ARBA00022670"/>
    </source>
</evidence>
<feature type="active site" description="Charge relay system" evidence="5">
    <location>
        <position position="223"/>
    </location>
</feature>
<evidence type="ECO:0000256" key="6">
    <source>
        <dbReference type="RuleBase" id="RU003355"/>
    </source>
</evidence>